<organism evidence="5 6">
    <name type="scientific">Inquilinus limosus</name>
    <dbReference type="NCBI Taxonomy" id="171674"/>
    <lineage>
        <taxon>Bacteria</taxon>
        <taxon>Pseudomonadati</taxon>
        <taxon>Pseudomonadota</taxon>
        <taxon>Alphaproteobacteria</taxon>
        <taxon>Rhodospirillales</taxon>
        <taxon>Rhodospirillaceae</taxon>
        <taxon>Inquilinus</taxon>
    </lineage>
</organism>
<dbReference type="PANTHER" id="PTHR30328:SF54">
    <property type="entry name" value="HTH-TYPE TRANSCRIPTIONAL REPRESSOR SCO4008"/>
    <property type="match status" value="1"/>
</dbReference>
<dbReference type="Proteomes" id="UP000196655">
    <property type="component" value="Unassembled WGS sequence"/>
</dbReference>
<feature type="region of interest" description="Disordered" evidence="3">
    <location>
        <begin position="1"/>
        <end position="24"/>
    </location>
</feature>
<dbReference type="PANTHER" id="PTHR30328">
    <property type="entry name" value="TRANSCRIPTIONAL REPRESSOR"/>
    <property type="match status" value="1"/>
</dbReference>
<dbReference type="PRINTS" id="PR00455">
    <property type="entry name" value="HTHTETR"/>
</dbReference>
<dbReference type="Pfam" id="PF17938">
    <property type="entry name" value="TetR_C_29"/>
    <property type="match status" value="1"/>
</dbReference>
<evidence type="ECO:0000313" key="5">
    <source>
        <dbReference type="EMBL" id="OWJ68853.1"/>
    </source>
</evidence>
<dbReference type="Pfam" id="PF00440">
    <property type="entry name" value="TetR_N"/>
    <property type="match status" value="1"/>
</dbReference>
<dbReference type="OrthoDB" id="2356263at2"/>
<dbReference type="InterPro" id="IPR050109">
    <property type="entry name" value="HTH-type_TetR-like_transc_reg"/>
</dbReference>
<evidence type="ECO:0000259" key="4">
    <source>
        <dbReference type="PROSITE" id="PS50977"/>
    </source>
</evidence>
<dbReference type="EMBL" id="NHON01000002">
    <property type="protein sequence ID" value="OWJ68853.1"/>
    <property type="molecule type" value="Genomic_DNA"/>
</dbReference>
<sequence length="246" mass="27382">MAGRTKSGAAERKTSRKNDPERTREDILEVATEEFAAHGLSGARVDAIAERTRTSKRMIYYYFGGKEGLYHAVLEKAYADIRTAEAELHLEGLPPEEAMRRLAEFTFDYDEAHPDFIRLVSIENIHRAEHLAHTASIRSTNLGIVQTIAAILERGRKDGVFRAEIDPVDLHMLISAFCFFRVSNRHTFGTIFRRDLSEPGLRETHRRMIGDAVIRLLQGQAAVAPAGAASPARAKRSAGSSGRRPA</sequence>
<dbReference type="InterPro" id="IPR036271">
    <property type="entry name" value="Tet_transcr_reg_TetR-rel_C_sf"/>
</dbReference>
<accession>A0A211ZUD2</accession>
<keyword evidence="1 2" id="KW-0238">DNA-binding</keyword>
<dbReference type="Gene3D" id="1.10.357.10">
    <property type="entry name" value="Tetracycline Repressor, domain 2"/>
    <property type="match status" value="1"/>
</dbReference>
<proteinExistence type="predicted"/>
<dbReference type="InterPro" id="IPR041474">
    <property type="entry name" value="NicS_C"/>
</dbReference>
<feature type="region of interest" description="Disordered" evidence="3">
    <location>
        <begin position="225"/>
        <end position="246"/>
    </location>
</feature>
<dbReference type="InterPro" id="IPR009057">
    <property type="entry name" value="Homeodomain-like_sf"/>
</dbReference>
<evidence type="ECO:0000256" key="3">
    <source>
        <dbReference type="SAM" id="MobiDB-lite"/>
    </source>
</evidence>
<dbReference type="AlphaFoldDB" id="A0A211ZUD2"/>
<evidence type="ECO:0000256" key="1">
    <source>
        <dbReference type="ARBA" id="ARBA00023125"/>
    </source>
</evidence>
<evidence type="ECO:0000256" key="2">
    <source>
        <dbReference type="PROSITE-ProRule" id="PRU00335"/>
    </source>
</evidence>
<feature type="compositionally biased region" description="Basic and acidic residues" evidence="3">
    <location>
        <begin position="9"/>
        <end position="24"/>
    </location>
</feature>
<keyword evidence="6" id="KW-1185">Reference proteome</keyword>
<dbReference type="RefSeq" id="WP_088149297.1">
    <property type="nucleotide sequence ID" value="NZ_NHON01000002.1"/>
</dbReference>
<gene>
    <name evidence="5" type="ORF">BWR60_01840</name>
</gene>
<dbReference type="SUPFAM" id="SSF46689">
    <property type="entry name" value="Homeodomain-like"/>
    <property type="match status" value="1"/>
</dbReference>
<dbReference type="InterPro" id="IPR001647">
    <property type="entry name" value="HTH_TetR"/>
</dbReference>
<dbReference type="GO" id="GO:0003677">
    <property type="term" value="F:DNA binding"/>
    <property type="evidence" value="ECO:0007669"/>
    <property type="project" value="UniProtKB-UniRule"/>
</dbReference>
<dbReference type="SUPFAM" id="SSF48498">
    <property type="entry name" value="Tetracyclin repressor-like, C-terminal domain"/>
    <property type="match status" value="1"/>
</dbReference>
<dbReference type="STRING" id="1122125.GCA_000423185_04391"/>
<evidence type="ECO:0000313" key="6">
    <source>
        <dbReference type="Proteomes" id="UP000196655"/>
    </source>
</evidence>
<name>A0A211ZUD2_9PROT</name>
<protein>
    <submittedName>
        <fullName evidence="5">TetR family transcriptional regulator</fullName>
    </submittedName>
</protein>
<feature type="DNA-binding region" description="H-T-H motif" evidence="2">
    <location>
        <begin position="44"/>
        <end position="63"/>
    </location>
</feature>
<comment type="caution">
    <text evidence="5">The sequence shown here is derived from an EMBL/GenBank/DDBJ whole genome shotgun (WGS) entry which is preliminary data.</text>
</comment>
<feature type="domain" description="HTH tetR-type" evidence="4">
    <location>
        <begin position="21"/>
        <end position="81"/>
    </location>
</feature>
<reference evidence="6" key="1">
    <citation type="submission" date="2017-05" db="EMBL/GenBank/DDBJ databases">
        <authorList>
            <person name="Macchi M."/>
            <person name="Festa S."/>
            <person name="Coppotelli B.M."/>
            <person name="Morelli I.S."/>
        </authorList>
    </citation>
    <scope>NUCLEOTIDE SEQUENCE [LARGE SCALE GENOMIC DNA]</scope>
    <source>
        <strain evidence="6">I</strain>
    </source>
</reference>
<dbReference type="PROSITE" id="PS50977">
    <property type="entry name" value="HTH_TETR_2"/>
    <property type="match status" value="1"/>
</dbReference>